<sequence length="195" mass="21920">MKAAEFPLKNLPLKNGTITSLSALSPSLLQDYSVCTAFITLGRAVPNVVAPEEIGKLDEEVRVFKLMLSWFLRPLSIIKRSPVLMFCWWSPIVSIKNREGGERFRVLNKPVKALLSIFTGPLVEGSFNLMDDIFEADRCSMNIERYEGLTVIKSTLKARQCTASTMRMDQPMRRSCLNEKIMSVGISELSEKVGK</sequence>
<evidence type="ECO:0000313" key="1">
    <source>
        <dbReference type="EMBL" id="MEQ2183330.1"/>
    </source>
</evidence>
<evidence type="ECO:0000313" key="2">
    <source>
        <dbReference type="Proteomes" id="UP001476798"/>
    </source>
</evidence>
<accession>A0ABV0PIK9</accession>
<gene>
    <name evidence="1" type="ORF">GOODEAATRI_031613</name>
</gene>
<keyword evidence="2" id="KW-1185">Reference proteome</keyword>
<name>A0ABV0PIK9_9TELE</name>
<organism evidence="1 2">
    <name type="scientific">Goodea atripinnis</name>
    <dbReference type="NCBI Taxonomy" id="208336"/>
    <lineage>
        <taxon>Eukaryota</taxon>
        <taxon>Metazoa</taxon>
        <taxon>Chordata</taxon>
        <taxon>Craniata</taxon>
        <taxon>Vertebrata</taxon>
        <taxon>Euteleostomi</taxon>
        <taxon>Actinopterygii</taxon>
        <taxon>Neopterygii</taxon>
        <taxon>Teleostei</taxon>
        <taxon>Neoteleostei</taxon>
        <taxon>Acanthomorphata</taxon>
        <taxon>Ovalentaria</taxon>
        <taxon>Atherinomorphae</taxon>
        <taxon>Cyprinodontiformes</taxon>
        <taxon>Goodeidae</taxon>
        <taxon>Goodea</taxon>
    </lineage>
</organism>
<protein>
    <submittedName>
        <fullName evidence="1">Uncharacterized protein</fullName>
    </submittedName>
</protein>
<dbReference type="EMBL" id="JAHRIO010075439">
    <property type="protein sequence ID" value="MEQ2183330.1"/>
    <property type="molecule type" value="Genomic_DNA"/>
</dbReference>
<comment type="caution">
    <text evidence="1">The sequence shown here is derived from an EMBL/GenBank/DDBJ whole genome shotgun (WGS) entry which is preliminary data.</text>
</comment>
<dbReference type="Proteomes" id="UP001476798">
    <property type="component" value="Unassembled WGS sequence"/>
</dbReference>
<reference evidence="1 2" key="1">
    <citation type="submission" date="2021-06" db="EMBL/GenBank/DDBJ databases">
        <authorList>
            <person name="Palmer J.M."/>
        </authorList>
    </citation>
    <scope>NUCLEOTIDE SEQUENCE [LARGE SCALE GENOMIC DNA]</scope>
    <source>
        <strain evidence="1 2">GA_2019</strain>
        <tissue evidence="1">Muscle</tissue>
    </source>
</reference>
<proteinExistence type="predicted"/>